<protein>
    <submittedName>
        <fullName evidence="2">Uncharacterized protein</fullName>
    </submittedName>
</protein>
<dbReference type="EMBL" id="FYEZ01000001">
    <property type="protein sequence ID" value="SNC63458.1"/>
    <property type="molecule type" value="Genomic_DNA"/>
</dbReference>
<evidence type="ECO:0000313" key="3">
    <source>
        <dbReference type="Proteomes" id="UP000198122"/>
    </source>
</evidence>
<sequence length="86" mass="8854">MKKAAGGLLVAVGALWILVNCLLQLGRVGNPDVAGGPNLFDAAAWAGNTAYRAGGLVAFLLLGLGVLLVWLGVRLLRGPRRRGGGY</sequence>
<dbReference type="AlphaFoldDB" id="A0A212TBN5"/>
<accession>A0A212TBN5</accession>
<organism evidence="2 3">
    <name type="scientific">Kytococcus aerolatus</name>
    <dbReference type="NCBI Taxonomy" id="592308"/>
    <lineage>
        <taxon>Bacteria</taxon>
        <taxon>Bacillati</taxon>
        <taxon>Actinomycetota</taxon>
        <taxon>Actinomycetes</taxon>
        <taxon>Micrococcales</taxon>
        <taxon>Kytococcaceae</taxon>
        <taxon>Kytococcus</taxon>
    </lineage>
</organism>
<gene>
    <name evidence="2" type="ORF">SAMN05445756_0910</name>
</gene>
<keyword evidence="3" id="KW-1185">Reference proteome</keyword>
<name>A0A212TBN5_9MICO</name>
<proteinExistence type="predicted"/>
<dbReference type="RefSeq" id="WP_088817832.1">
    <property type="nucleotide sequence ID" value="NZ_FYEZ01000001.1"/>
</dbReference>
<evidence type="ECO:0000256" key="1">
    <source>
        <dbReference type="SAM" id="Phobius"/>
    </source>
</evidence>
<reference evidence="2 3" key="1">
    <citation type="submission" date="2017-06" db="EMBL/GenBank/DDBJ databases">
        <authorList>
            <person name="Kim H.J."/>
            <person name="Triplett B.A."/>
        </authorList>
    </citation>
    <scope>NUCLEOTIDE SEQUENCE [LARGE SCALE GENOMIC DNA]</scope>
    <source>
        <strain evidence="2 3">DSM 22179</strain>
    </source>
</reference>
<keyword evidence="1" id="KW-1133">Transmembrane helix</keyword>
<keyword evidence="1" id="KW-0472">Membrane</keyword>
<dbReference type="Proteomes" id="UP000198122">
    <property type="component" value="Unassembled WGS sequence"/>
</dbReference>
<evidence type="ECO:0000313" key="2">
    <source>
        <dbReference type="EMBL" id="SNC63458.1"/>
    </source>
</evidence>
<feature type="transmembrane region" description="Helical" evidence="1">
    <location>
        <begin position="49"/>
        <end position="73"/>
    </location>
</feature>
<keyword evidence="1" id="KW-0812">Transmembrane</keyword>